<feature type="compositionally biased region" description="Acidic residues" evidence="1">
    <location>
        <begin position="496"/>
        <end position="523"/>
    </location>
</feature>
<evidence type="ECO:0000313" key="3">
    <source>
        <dbReference type="Proteomes" id="UP000612055"/>
    </source>
</evidence>
<accession>A0A835YDW9</accession>
<feature type="compositionally biased region" description="Gly residues" evidence="1">
    <location>
        <begin position="181"/>
        <end position="204"/>
    </location>
</feature>
<feature type="region of interest" description="Disordered" evidence="1">
    <location>
        <begin position="101"/>
        <end position="259"/>
    </location>
</feature>
<evidence type="ECO:0000313" key="2">
    <source>
        <dbReference type="EMBL" id="KAG2497015.1"/>
    </source>
</evidence>
<feature type="region of interest" description="Disordered" evidence="1">
    <location>
        <begin position="496"/>
        <end position="568"/>
    </location>
</feature>
<proteinExistence type="predicted"/>
<gene>
    <name evidence="2" type="ORF">HYH03_005018</name>
</gene>
<dbReference type="Proteomes" id="UP000612055">
    <property type="component" value="Unassembled WGS sequence"/>
</dbReference>
<keyword evidence="3" id="KW-1185">Reference proteome</keyword>
<sequence>MDDFLEEEYGFDTYSGAGAQQEDEDLCSAFEAALEALLPQLLPNALTRWSKPDMMPRRPSPRWVHVGCPVGGCRCCCLVDMVLGFRQLAVGLAAAGVTADRLPPGPVREVLTRPRGPGGGEAFAAAAGGGSRGGGEEGAGAGGRGSGGGGLAGGRAGLEPESGAAGRGAGGAVEPSRGRDVGAGGSGAAAGGPGGVDEGTGRAGHPGPSGSASAAPRGGADVGARGLGPSGQGPLDGSSDGAAGSAAGGSDEDAGTPGREWVEWTDLPQWAKRALQRTARWGWFAGAEHPQGMGAYGSVAAHLRHDHVRQEEIQLGLERRLLAVPGGSELEPYVPPPARFVIGYSMDYEPAPDDPEVLQFAQELGEMMDDHGATIAHRRWGDGVTVFGPGNDVMGAYDSFKVGLRQALPAGQMPYGLVQQVLVSEREHFGRTCYHGWRSLPKWAQLGFIQAARWRWFDKEWHTEDPYVALRFHVRHGHAGSAEAARLQAVLMDRLGEEEEVEEEEDDDDDDEEEAEEEEEDTPDIPRRRYTRRQNEDFLWALFGRGKRPPPDGGAGGAGGGRAFRRRL</sequence>
<name>A0A835YDW9_9CHLO</name>
<feature type="compositionally biased region" description="Gly residues" evidence="1">
    <location>
        <begin position="553"/>
        <end position="562"/>
    </location>
</feature>
<feature type="compositionally biased region" description="Low complexity" evidence="1">
    <location>
        <begin position="205"/>
        <end position="219"/>
    </location>
</feature>
<dbReference type="EMBL" id="JAEHOE010000016">
    <property type="protein sequence ID" value="KAG2497015.1"/>
    <property type="molecule type" value="Genomic_DNA"/>
</dbReference>
<comment type="caution">
    <text evidence="2">The sequence shown here is derived from an EMBL/GenBank/DDBJ whole genome shotgun (WGS) entry which is preliminary data.</text>
</comment>
<organism evidence="2 3">
    <name type="scientific">Edaphochlamys debaryana</name>
    <dbReference type="NCBI Taxonomy" id="47281"/>
    <lineage>
        <taxon>Eukaryota</taxon>
        <taxon>Viridiplantae</taxon>
        <taxon>Chlorophyta</taxon>
        <taxon>core chlorophytes</taxon>
        <taxon>Chlorophyceae</taxon>
        <taxon>CS clade</taxon>
        <taxon>Chlamydomonadales</taxon>
        <taxon>Chlamydomonadales incertae sedis</taxon>
        <taxon>Edaphochlamys</taxon>
    </lineage>
</organism>
<feature type="compositionally biased region" description="Gly residues" evidence="1">
    <location>
        <begin position="116"/>
        <end position="156"/>
    </location>
</feature>
<feature type="compositionally biased region" description="Low complexity" evidence="1">
    <location>
        <begin position="236"/>
        <end position="249"/>
    </location>
</feature>
<evidence type="ECO:0000256" key="1">
    <source>
        <dbReference type="SAM" id="MobiDB-lite"/>
    </source>
</evidence>
<protein>
    <submittedName>
        <fullName evidence="2">Uncharacterized protein</fullName>
    </submittedName>
</protein>
<dbReference type="AlphaFoldDB" id="A0A835YDW9"/>
<reference evidence="2" key="1">
    <citation type="journal article" date="2020" name="bioRxiv">
        <title>Comparative genomics of Chlamydomonas.</title>
        <authorList>
            <person name="Craig R.J."/>
            <person name="Hasan A.R."/>
            <person name="Ness R.W."/>
            <person name="Keightley P.D."/>
        </authorList>
    </citation>
    <scope>NUCLEOTIDE SEQUENCE</scope>
    <source>
        <strain evidence="2">CCAP 11/70</strain>
    </source>
</reference>